<protein>
    <recommendedName>
        <fullName evidence="2">RAMA domain-containing protein</fullName>
    </recommendedName>
</protein>
<evidence type="ECO:0000313" key="4">
    <source>
        <dbReference type="Proteomes" id="UP001164965"/>
    </source>
</evidence>
<name>A0ABY6NZ01_9NOCA</name>
<reference evidence="3" key="1">
    <citation type="submission" date="2022-10" db="EMBL/GenBank/DDBJ databases">
        <title>Rhodococcus sp.75.</title>
        <authorList>
            <person name="Sun M."/>
        </authorList>
    </citation>
    <scope>NUCLEOTIDE SEQUENCE</scope>
    <source>
        <strain evidence="3">75</strain>
    </source>
</reference>
<dbReference type="EMBL" id="CP110615">
    <property type="protein sequence ID" value="UZJ24513.1"/>
    <property type="molecule type" value="Genomic_DNA"/>
</dbReference>
<organism evidence="3 4">
    <name type="scientific">Rhodococcus antarcticus</name>
    <dbReference type="NCBI Taxonomy" id="2987751"/>
    <lineage>
        <taxon>Bacteria</taxon>
        <taxon>Bacillati</taxon>
        <taxon>Actinomycetota</taxon>
        <taxon>Actinomycetes</taxon>
        <taxon>Mycobacteriales</taxon>
        <taxon>Nocardiaceae</taxon>
        <taxon>Rhodococcus</taxon>
    </lineage>
</organism>
<dbReference type="InterPro" id="IPR040843">
    <property type="entry name" value="RAMA"/>
</dbReference>
<accession>A0ABY6NZ01</accession>
<dbReference type="Proteomes" id="UP001164965">
    <property type="component" value="Chromosome"/>
</dbReference>
<evidence type="ECO:0000256" key="1">
    <source>
        <dbReference type="SAM" id="MobiDB-lite"/>
    </source>
</evidence>
<evidence type="ECO:0000313" key="3">
    <source>
        <dbReference type="EMBL" id="UZJ24513.1"/>
    </source>
</evidence>
<dbReference type="RefSeq" id="WP_265382620.1">
    <property type="nucleotide sequence ID" value="NZ_CP110615.1"/>
</dbReference>
<keyword evidence="4" id="KW-1185">Reference proteome</keyword>
<feature type="domain" description="RAMA" evidence="2">
    <location>
        <begin position="175"/>
        <end position="263"/>
    </location>
</feature>
<dbReference type="Pfam" id="PF18755">
    <property type="entry name" value="RAMA"/>
    <property type="match status" value="2"/>
</dbReference>
<feature type="compositionally biased region" description="Low complexity" evidence="1">
    <location>
        <begin position="289"/>
        <end position="310"/>
    </location>
</feature>
<gene>
    <name evidence="3" type="ORF">RHODO2019_15475</name>
</gene>
<proteinExistence type="predicted"/>
<sequence>MTGASNGHGMGATCFMPPDSAGAVLVEVPGANLDFAVVTRLSIHNLDIAWAAPGAYLLLDPTDSDGRTGVYVGKATGGLTTRVRQHIRGREQWQRAVLVRRPYQGFNSAEAGWLEGRLYDVLQAADLISLGNGNRPSDETLPQWHRTQLEAVIEPVLGLLRVLGLNPDSRARQATPSSPLHGRQPPVRPDGTLVELIAAGHLQVGAQLHPVSSSDGPHAEVRADGAVMMDCDVFASLSAAARAVVGHSVNGWTFWGVSTDSGSVTPLSVLRALLSNPRLDDAGAPRPDATPTALSPTTSVTPPAPRPVTTTPTTVSALLATGALSQGEVVVVRYKSTEYRATITQEGHLRLNGVDYPTPTAAAVSITSNNVNGWRFWRTPACQGELRPVARSKSAWAGRDSG</sequence>
<feature type="domain" description="RAMA" evidence="2">
    <location>
        <begin position="300"/>
        <end position="396"/>
    </location>
</feature>
<evidence type="ECO:0000259" key="2">
    <source>
        <dbReference type="Pfam" id="PF18755"/>
    </source>
</evidence>
<feature type="region of interest" description="Disordered" evidence="1">
    <location>
        <begin position="278"/>
        <end position="310"/>
    </location>
</feature>